<sequence>MSPCGNGVVKIIIFFSFLFVALMNFGSAYPKGTNLVFVSNEKSNTITVLDTNHRVIKNLKTCRRPRGMHFSADRTQFYVGCADDSQISIYDVASQKLVGRIRGVEEPETFDLHPNGRHLYISNEEDATATVFDVKTKKQLGEFETGEEPEGVQITSDGKLVFVASEVADLVHVIDIKANKLIADIPTDVR</sequence>
<dbReference type="InterPro" id="IPR011048">
    <property type="entry name" value="Haem_d1_sf"/>
</dbReference>
<proteinExistence type="predicted"/>
<dbReference type="PANTHER" id="PTHR47197">
    <property type="entry name" value="PROTEIN NIRF"/>
    <property type="match status" value="1"/>
</dbReference>
<dbReference type="AlphaFoldDB" id="A0A382DG25"/>
<name>A0A382DG25_9ZZZZ</name>
<evidence type="ECO:0000259" key="2">
    <source>
        <dbReference type="Pfam" id="PF21783"/>
    </source>
</evidence>
<accession>A0A382DG25</accession>
<dbReference type="InterPro" id="IPR015943">
    <property type="entry name" value="WD40/YVTN_repeat-like_dom_sf"/>
</dbReference>
<protein>
    <recommendedName>
        <fullName evidence="2">YNCE-like beta-propeller domain-containing protein</fullName>
    </recommendedName>
</protein>
<dbReference type="PANTHER" id="PTHR47197:SF3">
    <property type="entry name" value="DIHYDRO-HEME D1 DEHYDROGENASE"/>
    <property type="match status" value="1"/>
</dbReference>
<dbReference type="InterPro" id="IPR051200">
    <property type="entry name" value="Host-pathogen_enzymatic-act"/>
</dbReference>
<dbReference type="Gene3D" id="2.130.10.10">
    <property type="entry name" value="YVTN repeat-like/Quinoprotein amine dehydrogenase"/>
    <property type="match status" value="1"/>
</dbReference>
<reference evidence="3" key="1">
    <citation type="submission" date="2018-05" db="EMBL/GenBank/DDBJ databases">
        <authorList>
            <person name="Lanie J.A."/>
            <person name="Ng W.-L."/>
            <person name="Kazmierczak K.M."/>
            <person name="Andrzejewski T.M."/>
            <person name="Davidsen T.M."/>
            <person name="Wayne K.J."/>
            <person name="Tettelin H."/>
            <person name="Glass J.I."/>
            <person name="Rusch D."/>
            <person name="Podicherti R."/>
            <person name="Tsui H.-C.T."/>
            <person name="Winkler M.E."/>
        </authorList>
    </citation>
    <scope>NUCLEOTIDE SEQUENCE</scope>
</reference>
<feature type="domain" description="YNCE-like beta-propeller" evidence="2">
    <location>
        <begin position="39"/>
        <end position="185"/>
    </location>
</feature>
<dbReference type="Pfam" id="PF21783">
    <property type="entry name" value="YNCE"/>
    <property type="match status" value="1"/>
</dbReference>
<keyword evidence="1" id="KW-0732">Signal</keyword>
<evidence type="ECO:0000256" key="1">
    <source>
        <dbReference type="ARBA" id="ARBA00022729"/>
    </source>
</evidence>
<gene>
    <name evidence="3" type="ORF">METZ01_LOCUS189963</name>
</gene>
<evidence type="ECO:0000313" key="3">
    <source>
        <dbReference type="EMBL" id="SVB37109.1"/>
    </source>
</evidence>
<organism evidence="3">
    <name type="scientific">marine metagenome</name>
    <dbReference type="NCBI Taxonomy" id="408172"/>
    <lineage>
        <taxon>unclassified sequences</taxon>
        <taxon>metagenomes</taxon>
        <taxon>ecological metagenomes</taxon>
    </lineage>
</organism>
<feature type="non-terminal residue" evidence="3">
    <location>
        <position position="190"/>
    </location>
</feature>
<dbReference type="SUPFAM" id="SSF51004">
    <property type="entry name" value="C-terminal (heme d1) domain of cytochrome cd1-nitrite reductase"/>
    <property type="match status" value="1"/>
</dbReference>
<dbReference type="InterPro" id="IPR048433">
    <property type="entry name" value="YNCE-like_beta-prop"/>
</dbReference>
<dbReference type="EMBL" id="UINC01039113">
    <property type="protein sequence ID" value="SVB37109.1"/>
    <property type="molecule type" value="Genomic_DNA"/>
</dbReference>